<feature type="transmembrane region" description="Helical" evidence="2">
    <location>
        <begin position="130"/>
        <end position="149"/>
    </location>
</feature>
<reference evidence="4" key="1">
    <citation type="journal article" date="2014" name="Int. J. Syst. Evol. Microbiol.">
        <title>Complete genome of a new Firmicutes species belonging to the dominant human colonic microbiota ('Ruminococcus bicirculans') reveals two chromosomes and a selective capacity to utilize plant glucans.</title>
        <authorList>
            <consortium name="NISC Comparative Sequencing Program"/>
            <person name="Wegmann U."/>
            <person name="Louis P."/>
            <person name="Goesmann A."/>
            <person name="Henrissat B."/>
            <person name="Duncan S.H."/>
            <person name="Flint H.J."/>
        </authorList>
    </citation>
    <scope>NUCLEOTIDE SEQUENCE</scope>
    <source>
        <strain evidence="4">CECT 8869</strain>
    </source>
</reference>
<dbReference type="RefSeq" id="WP_304435393.1">
    <property type="nucleotide sequence ID" value="NZ_JAUKUC010000001.1"/>
</dbReference>
<evidence type="ECO:0000313" key="4">
    <source>
        <dbReference type="EMBL" id="MDO1512278.1"/>
    </source>
</evidence>
<dbReference type="Pfam" id="PF06580">
    <property type="entry name" value="His_kinase"/>
    <property type="match status" value="1"/>
</dbReference>
<keyword evidence="1" id="KW-0175">Coiled coil</keyword>
<keyword evidence="2" id="KW-0472">Membrane</keyword>
<sequence>MKKPFPITDTYKYMGITKVKQGEIVKTALLLGILVSLPKTIYLYNAIMEGNMDFSFLWVADFLYRYLFFFGFSWAVIQLNTNVDFDRFQWPTPVKWMVVVLLNVLVLLLVIVLIRMLYPVCFGKEMDHREIGFVNFTLINLSVVLFFIARSLRLKTDRQDDRIENEQLKQQNLENELAALKNQIDPHFLFNSLNSLTSLVRENEKATQFVNKLSYMYRYILQSSDTNLVTLKEELKFLESYAFLMNTRYRDRLRIAIDIAPEVLGHRLPPLALQLLVENSVKHNEISATNPLTVKVYSHNGKIIVENPIRGRSTLAEGTGTGLINLKKRYVLLLKQEVVISTTDGIFKVELPLIEKS</sequence>
<feature type="transmembrane region" description="Helical" evidence="2">
    <location>
        <begin position="24"/>
        <end position="44"/>
    </location>
</feature>
<dbReference type="InterPro" id="IPR050640">
    <property type="entry name" value="Bact_2-comp_sensor_kinase"/>
</dbReference>
<keyword evidence="2" id="KW-1133">Transmembrane helix</keyword>
<keyword evidence="4" id="KW-0418">Kinase</keyword>
<keyword evidence="5" id="KW-1185">Reference proteome</keyword>
<accession>A0ABT8RNV8</accession>
<name>A0ABT8RNV8_9FLAO</name>
<feature type="transmembrane region" description="Helical" evidence="2">
    <location>
        <begin position="56"/>
        <end position="76"/>
    </location>
</feature>
<proteinExistence type="predicted"/>
<evidence type="ECO:0000256" key="1">
    <source>
        <dbReference type="SAM" id="Coils"/>
    </source>
</evidence>
<evidence type="ECO:0000259" key="3">
    <source>
        <dbReference type="Pfam" id="PF06580"/>
    </source>
</evidence>
<keyword evidence="2" id="KW-0812">Transmembrane</keyword>
<keyword evidence="4" id="KW-0808">Transferase</keyword>
<dbReference type="EMBL" id="JAUKUC010000001">
    <property type="protein sequence ID" value="MDO1512278.1"/>
    <property type="molecule type" value="Genomic_DNA"/>
</dbReference>
<gene>
    <name evidence="4" type="ORF">Q2T41_06375</name>
</gene>
<organism evidence="4 5">
    <name type="scientific">Maribacter confluentis</name>
    <dbReference type="NCBI Taxonomy" id="1656093"/>
    <lineage>
        <taxon>Bacteria</taxon>
        <taxon>Pseudomonadati</taxon>
        <taxon>Bacteroidota</taxon>
        <taxon>Flavobacteriia</taxon>
        <taxon>Flavobacteriales</taxon>
        <taxon>Flavobacteriaceae</taxon>
        <taxon>Maribacter</taxon>
    </lineage>
</organism>
<dbReference type="PANTHER" id="PTHR34220">
    <property type="entry name" value="SENSOR HISTIDINE KINASE YPDA"/>
    <property type="match status" value="1"/>
</dbReference>
<dbReference type="InterPro" id="IPR010559">
    <property type="entry name" value="Sig_transdc_His_kin_internal"/>
</dbReference>
<evidence type="ECO:0000313" key="5">
    <source>
        <dbReference type="Proteomes" id="UP001168579"/>
    </source>
</evidence>
<feature type="coiled-coil region" evidence="1">
    <location>
        <begin position="156"/>
        <end position="183"/>
    </location>
</feature>
<feature type="transmembrane region" description="Helical" evidence="2">
    <location>
        <begin position="96"/>
        <end position="118"/>
    </location>
</feature>
<reference evidence="4" key="2">
    <citation type="submission" date="2023-06" db="EMBL/GenBank/DDBJ databases">
        <authorList>
            <person name="Lucena T."/>
            <person name="Sun Q."/>
        </authorList>
    </citation>
    <scope>NUCLEOTIDE SEQUENCE</scope>
    <source>
        <strain evidence="4">CECT 8869</strain>
    </source>
</reference>
<protein>
    <submittedName>
        <fullName evidence="4">Histidine kinase</fullName>
    </submittedName>
</protein>
<dbReference type="PANTHER" id="PTHR34220:SF7">
    <property type="entry name" value="SENSOR HISTIDINE KINASE YPDA"/>
    <property type="match status" value="1"/>
</dbReference>
<dbReference type="Proteomes" id="UP001168579">
    <property type="component" value="Unassembled WGS sequence"/>
</dbReference>
<dbReference type="GO" id="GO:0016301">
    <property type="term" value="F:kinase activity"/>
    <property type="evidence" value="ECO:0007669"/>
    <property type="project" value="UniProtKB-KW"/>
</dbReference>
<evidence type="ECO:0000256" key="2">
    <source>
        <dbReference type="SAM" id="Phobius"/>
    </source>
</evidence>
<comment type="caution">
    <text evidence="4">The sequence shown here is derived from an EMBL/GenBank/DDBJ whole genome shotgun (WGS) entry which is preliminary data.</text>
</comment>
<feature type="domain" description="Signal transduction histidine kinase internal region" evidence="3">
    <location>
        <begin position="176"/>
        <end position="253"/>
    </location>
</feature>